<dbReference type="AlphaFoldDB" id="F4PW23"/>
<keyword evidence="2" id="KW-0812">Transmembrane</keyword>
<feature type="domain" description="IPT/TIG" evidence="3">
    <location>
        <begin position="761"/>
        <end position="842"/>
    </location>
</feature>
<dbReference type="EMBL" id="GL883013">
    <property type="protein sequence ID" value="EGG20187.1"/>
    <property type="molecule type" value="Genomic_DNA"/>
</dbReference>
<keyword evidence="2" id="KW-0472">Membrane</keyword>
<evidence type="ECO:0000313" key="5">
    <source>
        <dbReference type="Proteomes" id="UP000007797"/>
    </source>
</evidence>
<reference evidence="5" key="1">
    <citation type="journal article" date="2011" name="Genome Res.">
        <title>Phylogeny-wide analysis of social amoeba genomes highlights ancient origins for complex intercellular communication.</title>
        <authorList>
            <person name="Heidel A.J."/>
            <person name="Lawal H.M."/>
            <person name="Felder M."/>
            <person name="Schilde C."/>
            <person name="Helps N.R."/>
            <person name="Tunggal B."/>
            <person name="Rivero F."/>
            <person name="John U."/>
            <person name="Schleicher M."/>
            <person name="Eichinger L."/>
            <person name="Platzer M."/>
            <person name="Noegel A.A."/>
            <person name="Schaap P."/>
            <person name="Gloeckner G."/>
        </authorList>
    </citation>
    <scope>NUCLEOTIDE SEQUENCE [LARGE SCALE GENOMIC DNA]</scope>
    <source>
        <strain evidence="5">SH3</strain>
    </source>
</reference>
<accession>F4PW23</accession>
<dbReference type="Proteomes" id="UP000007797">
    <property type="component" value="Unassembled WGS sequence"/>
</dbReference>
<dbReference type="PANTHER" id="PTHR31341">
    <property type="entry name" value="IPT/TIG DOMAIN-CONTAINING PROTEIN-RELATED-RELATED"/>
    <property type="match status" value="1"/>
</dbReference>
<dbReference type="CDD" id="cd00603">
    <property type="entry name" value="IPT_PCSR"/>
    <property type="match status" value="1"/>
</dbReference>
<evidence type="ECO:0000256" key="2">
    <source>
        <dbReference type="SAM" id="Phobius"/>
    </source>
</evidence>
<evidence type="ECO:0000313" key="4">
    <source>
        <dbReference type="EMBL" id="EGG20187.1"/>
    </source>
</evidence>
<feature type="transmembrane region" description="Helical" evidence="2">
    <location>
        <begin position="865"/>
        <end position="889"/>
    </location>
</feature>
<sequence>MNEFYSKKRKKEKSYELLSTILVEKSLVLVSIIVALVNDQWFSGGELKVESRNAIKFVIVISNGDKINFQTDLDWGIVFGSQFQQTGKMLDRSHFTYTSQEIYFNFKVNSNLVDQSPNELDSIFFYPKATDTTNYYNGQLTVPSFIYEAKNADIGATSITFIGYGIGKPISGLPTQVVLSLLPVGTGTENATAQFKSLINSTAFTTNVPSTIKSGRLYNVLSATVQRPDFIYLGENITFSFNPPTISTIVWNTNSNFYTITGTNYYPGVQAATDLKLFVDGQLVPTPFTQINDKNMIVYAPPILTVGTHQLKLDLNDNPGPISQLSVKPIVTFVSSAPKAGGEVTIKGLFFNRTRNDGSNTNIVVLLGTEPCSMVKSPIDSNTLIVCMLQGAKGLVDQPVKVTIEQLDSNLDIKFTQGIPMIASCSQTPGLVTCQGYNFNNPSTNLKLPNGTVITVTSSDNQLSFDFTNLVGLKNGPIQVLSEFRNSTPYPISFIPLIKSVSLCPTAGGVIQLVGSALSLKAADNSDVAGFSIFYKYHGQEVVCDGAIQVSVDHLSCNAQPGGGINLDMYIKTAGGQSKTIPFGYIAPKMIDYYQRINGFYINGTNLGSVEAAVNVTANYGGTELTTVSYSDTAAGSGLEPPPIVYISTESQNAQMYLTVEGQKSNDILIDIKPTIDNITLVPTRGGIVTVNGYFFNTIDPKNITFLSGDVQCTNLTIVSTKQFYCNAPDGFGKNRPVTLRVNNKNTSTFDPIVDLSYQPPSIDSTTSANYTGGLITIVGSNFHIGSTNVTIGEEVPVNCEIRNIIDYNRIVCYLKKWNNDDGILKNETYLVTITVGDQSISKLDYKWGLEGYNYGISKEQPKKWLIAAIVIPVAAGVLAVGAIGFILYKKHLKFKKLQSMYKK</sequence>
<keyword evidence="5" id="KW-1185">Reference proteome</keyword>
<organism evidence="4 5">
    <name type="scientific">Cavenderia fasciculata</name>
    <name type="common">Slime mold</name>
    <name type="synonym">Dictyostelium fasciculatum</name>
    <dbReference type="NCBI Taxonomy" id="261658"/>
    <lineage>
        <taxon>Eukaryota</taxon>
        <taxon>Amoebozoa</taxon>
        <taxon>Evosea</taxon>
        <taxon>Eumycetozoa</taxon>
        <taxon>Dictyostelia</taxon>
        <taxon>Acytosteliales</taxon>
        <taxon>Cavenderiaceae</taxon>
        <taxon>Cavenderia</taxon>
    </lineage>
</organism>
<keyword evidence="2" id="KW-1133">Transmembrane helix</keyword>
<dbReference type="Pfam" id="PF01833">
    <property type="entry name" value="TIG"/>
    <property type="match status" value="3"/>
</dbReference>
<dbReference type="InterPro" id="IPR002909">
    <property type="entry name" value="IPT_dom"/>
</dbReference>
<dbReference type="OMA" id="ATHNMIS"/>
<protein>
    <submittedName>
        <fullName evidence="4">Signal protein</fullName>
    </submittedName>
</protein>
<gene>
    <name evidence="4" type="primary">tgrC1</name>
    <name evidence="4" type="ORF">DFA_07307</name>
</gene>
<dbReference type="OrthoDB" id="20300at2759"/>
<dbReference type="InterPro" id="IPR013783">
    <property type="entry name" value="Ig-like_fold"/>
</dbReference>
<feature type="domain" description="IPT/TIG" evidence="3">
    <location>
        <begin position="335"/>
        <end position="405"/>
    </location>
</feature>
<dbReference type="SUPFAM" id="SSF81296">
    <property type="entry name" value="E set domains"/>
    <property type="match status" value="2"/>
</dbReference>
<dbReference type="RefSeq" id="XP_004367170.1">
    <property type="nucleotide sequence ID" value="XM_004367113.1"/>
</dbReference>
<dbReference type="KEGG" id="dfa:DFA_07307"/>
<feature type="domain" description="IPT/TIG" evidence="3">
    <location>
        <begin position="674"/>
        <end position="749"/>
    </location>
</feature>
<proteinExistence type="predicted"/>
<dbReference type="InterPro" id="IPR014756">
    <property type="entry name" value="Ig_E-set"/>
</dbReference>
<dbReference type="GeneID" id="14872394"/>
<dbReference type="Gene3D" id="2.60.40.10">
    <property type="entry name" value="Immunoglobulins"/>
    <property type="match status" value="2"/>
</dbReference>
<dbReference type="InterPro" id="IPR052014">
    <property type="entry name" value="Dictyostelium_Tiger"/>
</dbReference>
<keyword evidence="1" id="KW-0325">Glycoprotein</keyword>
<evidence type="ECO:0000256" key="1">
    <source>
        <dbReference type="ARBA" id="ARBA00023180"/>
    </source>
</evidence>
<name>F4PW23_CACFS</name>
<evidence type="ECO:0000259" key="3">
    <source>
        <dbReference type="Pfam" id="PF01833"/>
    </source>
</evidence>